<dbReference type="Gene3D" id="3.40.50.2300">
    <property type="match status" value="2"/>
</dbReference>
<evidence type="ECO:0000256" key="1">
    <source>
        <dbReference type="SAM" id="MobiDB-lite"/>
    </source>
</evidence>
<keyword evidence="2" id="KW-0732">Signal</keyword>
<feature type="chain" id="PRO_5026733351" description="Leucine-binding protein domain-containing protein" evidence="2">
    <location>
        <begin position="25"/>
        <end position="469"/>
    </location>
</feature>
<dbReference type="Proteomes" id="UP000477488">
    <property type="component" value="Unassembled WGS sequence"/>
</dbReference>
<dbReference type="SUPFAM" id="SSF53822">
    <property type="entry name" value="Periplasmic binding protein-like I"/>
    <property type="match status" value="1"/>
</dbReference>
<evidence type="ECO:0000313" key="4">
    <source>
        <dbReference type="Proteomes" id="UP000477488"/>
    </source>
</evidence>
<feature type="region of interest" description="Disordered" evidence="1">
    <location>
        <begin position="416"/>
        <end position="469"/>
    </location>
</feature>
<dbReference type="EMBL" id="VUMH01000009">
    <property type="protein sequence ID" value="MSS28321.1"/>
    <property type="molecule type" value="Genomic_DNA"/>
</dbReference>
<feature type="signal peptide" evidence="2">
    <location>
        <begin position="1"/>
        <end position="24"/>
    </location>
</feature>
<organism evidence="3 4">
    <name type="scientific">Desulfovibrio porci</name>
    <dbReference type="NCBI Taxonomy" id="2605782"/>
    <lineage>
        <taxon>Bacteria</taxon>
        <taxon>Pseudomonadati</taxon>
        <taxon>Thermodesulfobacteriota</taxon>
        <taxon>Desulfovibrionia</taxon>
        <taxon>Desulfovibrionales</taxon>
        <taxon>Desulfovibrionaceae</taxon>
        <taxon>Desulfovibrio</taxon>
    </lineage>
</organism>
<keyword evidence="4" id="KW-1185">Reference proteome</keyword>
<dbReference type="PROSITE" id="PS51257">
    <property type="entry name" value="PROKAR_LIPOPROTEIN"/>
    <property type="match status" value="1"/>
</dbReference>
<evidence type="ECO:0000256" key="2">
    <source>
        <dbReference type="SAM" id="SignalP"/>
    </source>
</evidence>
<accession>A0A6L5XN64</accession>
<comment type="caution">
    <text evidence="3">The sequence shown here is derived from an EMBL/GenBank/DDBJ whole genome shotgun (WGS) entry which is preliminary data.</text>
</comment>
<gene>
    <name evidence="3" type="ORF">FYJ44_09805</name>
</gene>
<reference evidence="3 4" key="1">
    <citation type="submission" date="2019-09" db="EMBL/GenBank/DDBJ databases">
        <title>In-depth cultivation of the pig gut microbiome towards novel bacterial diversity and tailored functional studies.</title>
        <authorList>
            <person name="Wylensek D."/>
            <person name="Hitch T.C.A."/>
            <person name="Clavel T."/>
        </authorList>
    </citation>
    <scope>NUCLEOTIDE SEQUENCE [LARGE SCALE GENOMIC DNA]</scope>
    <source>
        <strain evidence="3 4">PG-178-WT-4</strain>
    </source>
</reference>
<dbReference type="InterPro" id="IPR028082">
    <property type="entry name" value="Peripla_BP_I"/>
</dbReference>
<evidence type="ECO:0008006" key="5">
    <source>
        <dbReference type="Google" id="ProtNLM"/>
    </source>
</evidence>
<protein>
    <recommendedName>
        <fullName evidence="5">Leucine-binding protein domain-containing protein</fullName>
    </recommendedName>
</protein>
<name>A0A6L5XN64_9BACT</name>
<sequence length="469" mass="49833">MRSPRFSLRFCAPALFLAAVFSLAACQMPFGKRDAAPPAPATPAMTQGPCVVLALPASGPYAPISGKIGRGTTLARQELAADGIKIRLETVNTEAPDWLAKLSALPPACAVVGGPLQARNYAQARSAGTVDQRAFFTFLPSLEQGDEGARAWRFFPSPQDQIDALIAFATDGLNIRTYGAFYPSDAYGARMTGMLEQSLAGRNMLLYKAAYDPADVSSWSTAVAPLINATQAEGSGTPVPQTAFEALFLPDSWKSMDMLTTSLLYNGEDRLVLLGTTLWEQSLSGKMVPNAEKYALAVFPGAWNAARAPRALQAPGNDFWVALGYDFTRFAVNLGLNSRLTTPEITARAGRAAQMIRGMAPVKWDGAGVAHQQLFIFQASPTGMAPLNLEQFQQTRAAVLQRAALRMQGLPAVDAEGNPLVPGLPPAAGQTPGMAPPQSGTVQPGTTPAALPLSSTPQPSYKLRLPTRR</sequence>
<evidence type="ECO:0000313" key="3">
    <source>
        <dbReference type="EMBL" id="MSS28321.1"/>
    </source>
</evidence>
<dbReference type="AlphaFoldDB" id="A0A6L5XN64"/>
<proteinExistence type="predicted"/>
<dbReference type="RefSeq" id="WP_154511598.1">
    <property type="nucleotide sequence ID" value="NZ_VUMH01000009.1"/>
</dbReference>